<comment type="caution">
    <text evidence="15">The sequence shown here is derived from an EMBL/GenBank/DDBJ whole genome shotgun (WGS) entry which is preliminary data.</text>
</comment>
<comment type="function">
    <text evidence="1">May be involved in transcriptional regulation.</text>
</comment>
<dbReference type="PANTHER" id="PTHR24399:SF68">
    <property type="entry name" value="ZINC FINGER PROTEIN 358-RELATED"/>
    <property type="match status" value="1"/>
</dbReference>
<evidence type="ECO:0000256" key="13">
    <source>
        <dbReference type="SAM" id="MobiDB-lite"/>
    </source>
</evidence>
<reference evidence="16" key="1">
    <citation type="journal article" date="2019" name="IScience">
        <title>Narwhal Genome Reveals Long-Term Low Genetic Diversity despite Current Large Abundance Size.</title>
        <authorList>
            <person name="Westbury M.V."/>
            <person name="Petersen B."/>
            <person name="Garde E."/>
            <person name="Heide-Jorgensen M.P."/>
            <person name="Lorenzen E.D."/>
        </authorList>
    </citation>
    <scope>NUCLEOTIDE SEQUENCE [LARGE SCALE GENOMIC DNA]</scope>
</reference>
<keyword evidence="7" id="KW-0862">Zinc</keyword>
<dbReference type="FunFam" id="3.30.160.60:FF:002208">
    <property type="entry name" value="Zinc finger protein 787"/>
    <property type="match status" value="1"/>
</dbReference>
<dbReference type="GO" id="GO:0000978">
    <property type="term" value="F:RNA polymerase II cis-regulatory region sequence-specific DNA binding"/>
    <property type="evidence" value="ECO:0007669"/>
    <property type="project" value="TreeGrafter"/>
</dbReference>
<keyword evidence="6 12" id="KW-0863">Zinc-finger</keyword>
<feature type="domain" description="C2H2-type" evidence="14">
    <location>
        <begin position="325"/>
        <end position="352"/>
    </location>
</feature>
<dbReference type="GO" id="GO:0002682">
    <property type="term" value="P:regulation of immune system process"/>
    <property type="evidence" value="ECO:0007669"/>
    <property type="project" value="TreeGrafter"/>
</dbReference>
<dbReference type="PROSITE" id="PS00028">
    <property type="entry name" value="ZINC_FINGER_C2H2_1"/>
    <property type="match status" value="10"/>
</dbReference>
<evidence type="ECO:0000256" key="8">
    <source>
        <dbReference type="ARBA" id="ARBA00023015"/>
    </source>
</evidence>
<feature type="domain" description="C2H2-type" evidence="14">
    <location>
        <begin position="438"/>
        <end position="465"/>
    </location>
</feature>
<feature type="compositionally biased region" description="Polar residues" evidence="13">
    <location>
        <begin position="167"/>
        <end position="188"/>
    </location>
</feature>
<dbReference type="FunFam" id="3.30.160.60:FF:000185">
    <property type="entry name" value="zinc finger protein 319"/>
    <property type="match status" value="2"/>
</dbReference>
<dbReference type="FunFam" id="3.30.160.60:FF:000785">
    <property type="entry name" value="zinc finger protein 648"/>
    <property type="match status" value="1"/>
</dbReference>
<dbReference type="GO" id="GO:0005654">
    <property type="term" value="C:nucleoplasm"/>
    <property type="evidence" value="ECO:0007669"/>
    <property type="project" value="TreeGrafter"/>
</dbReference>
<organism evidence="15 16">
    <name type="scientific">Monodon monoceros</name>
    <name type="common">Narwhal</name>
    <name type="synonym">Ceratodon monodon</name>
    <dbReference type="NCBI Taxonomy" id="40151"/>
    <lineage>
        <taxon>Eukaryota</taxon>
        <taxon>Metazoa</taxon>
        <taxon>Chordata</taxon>
        <taxon>Craniata</taxon>
        <taxon>Vertebrata</taxon>
        <taxon>Euteleostomi</taxon>
        <taxon>Mammalia</taxon>
        <taxon>Eutheria</taxon>
        <taxon>Laurasiatheria</taxon>
        <taxon>Artiodactyla</taxon>
        <taxon>Whippomorpha</taxon>
        <taxon>Cetacea</taxon>
        <taxon>Odontoceti</taxon>
        <taxon>Monodontidae</taxon>
        <taxon>Monodon</taxon>
    </lineage>
</organism>
<evidence type="ECO:0000256" key="2">
    <source>
        <dbReference type="ARBA" id="ARBA00004123"/>
    </source>
</evidence>
<feature type="region of interest" description="Disordered" evidence="13">
    <location>
        <begin position="241"/>
        <end position="270"/>
    </location>
</feature>
<evidence type="ECO:0000259" key="14">
    <source>
        <dbReference type="PROSITE" id="PS50157"/>
    </source>
</evidence>
<dbReference type="FunFam" id="3.30.160.60:FF:001238">
    <property type="entry name" value="Zinc finger protein 648"/>
    <property type="match status" value="1"/>
</dbReference>
<evidence type="ECO:0000256" key="9">
    <source>
        <dbReference type="ARBA" id="ARBA00023125"/>
    </source>
</evidence>
<feature type="domain" description="C2H2-type" evidence="14">
    <location>
        <begin position="353"/>
        <end position="380"/>
    </location>
</feature>
<feature type="domain" description="C2H2-type" evidence="14">
    <location>
        <begin position="550"/>
        <end position="577"/>
    </location>
</feature>
<dbReference type="AlphaFoldDB" id="A0A4U1FI11"/>
<keyword evidence="11" id="KW-0539">Nucleus</keyword>
<evidence type="ECO:0000256" key="10">
    <source>
        <dbReference type="ARBA" id="ARBA00023163"/>
    </source>
</evidence>
<keyword evidence="10" id="KW-0804">Transcription</keyword>
<keyword evidence="5" id="KW-0677">Repeat</keyword>
<feature type="domain" description="C2H2-type" evidence="14">
    <location>
        <begin position="410"/>
        <end position="437"/>
    </location>
</feature>
<feature type="domain" description="C2H2-type" evidence="14">
    <location>
        <begin position="381"/>
        <end position="409"/>
    </location>
</feature>
<keyword evidence="4" id="KW-0479">Metal-binding</keyword>
<dbReference type="FunFam" id="3.30.160.60:FF:002291">
    <property type="entry name" value="Zinc finger protein 648"/>
    <property type="match status" value="1"/>
</dbReference>
<dbReference type="FunFam" id="3.30.160.60:FF:000771">
    <property type="entry name" value="zinc finger protein 648"/>
    <property type="match status" value="1"/>
</dbReference>
<feature type="domain" description="C2H2-type" evidence="14">
    <location>
        <begin position="578"/>
        <end position="605"/>
    </location>
</feature>
<feature type="domain" description="C2H2-type" evidence="14">
    <location>
        <begin position="466"/>
        <end position="493"/>
    </location>
</feature>
<keyword evidence="8" id="KW-0805">Transcription regulation</keyword>
<evidence type="ECO:0000256" key="1">
    <source>
        <dbReference type="ARBA" id="ARBA00003767"/>
    </source>
</evidence>
<evidence type="ECO:0000313" key="16">
    <source>
        <dbReference type="Proteomes" id="UP000308365"/>
    </source>
</evidence>
<evidence type="ECO:0000256" key="6">
    <source>
        <dbReference type="ARBA" id="ARBA00022771"/>
    </source>
</evidence>
<dbReference type="SUPFAM" id="SSF57667">
    <property type="entry name" value="beta-beta-alpha zinc fingers"/>
    <property type="match status" value="6"/>
</dbReference>
<gene>
    <name evidence="15" type="ORF">EI555_008420</name>
</gene>
<dbReference type="EMBL" id="RWIC01000119">
    <property type="protein sequence ID" value="TKC49468.1"/>
    <property type="molecule type" value="Genomic_DNA"/>
</dbReference>
<feature type="domain" description="C2H2-type" evidence="14">
    <location>
        <begin position="494"/>
        <end position="521"/>
    </location>
</feature>
<sequence>MCTGAARLGEGRDPYTSTPAAAFTSSGPFEGFSHFLAKGILSQVKVCVGEAGIEGPAHMTQVDPQDGQGEVSPLCSYDPRMLRMNLESEDEDRGQAGDKGGTGDTGQWAHSRLSSEGTQDKTDLPWQHPFHKKEEKFSDSFSAGVVGKKPMAMPRKKASWERDESKITLTQDSPRASTTPSGLPSSFSHKGFGQVQPPRDPLPAGNDGDWRANLDTALGIPSNFPGSGRYFCAQKGVDKSPDSSSPACVPKAAGSWDPSTQETHIPAQGSATPANLAAEALAKVRKGFKDQNPAGAGEGGQRQACPHKRRWGGQAFQKPPGAKPYTCELCGKVYSHRGTLQQHQRVHSGERPYRCPFCDKAYTWSSDHRKHIRTHTGEKPYPCPDCRKAFVRSSDLRKHQRNMHSNDKPFPCAECGLTFNKPLSLLRHQRTHLGEKPFRCPTCDREFAVASRMMEHQRVHSGERPFPCPTCGKCFTKSSNLIEHQTLHTGQRPFKCADCGVAFAQPSRLARHQRIHTGERPFPCAQCGQAFARSSTLKRHQQIHSGKKGFLCAECGRAFRIASELAQHIRVHNGERPYQCEDCGQAFTRSNHLQRHRAKHRSCKKEPIPSSSDE</sequence>
<evidence type="ECO:0000256" key="4">
    <source>
        <dbReference type="ARBA" id="ARBA00022723"/>
    </source>
</evidence>
<feature type="region of interest" description="Disordered" evidence="13">
    <location>
        <begin position="595"/>
        <end position="614"/>
    </location>
</feature>
<dbReference type="FunFam" id="3.30.160.60:FF:000585">
    <property type="entry name" value="zinc finger protein 784"/>
    <property type="match status" value="1"/>
</dbReference>
<dbReference type="FunFam" id="3.30.160.60:FF:001822">
    <property type="entry name" value="Zinc finger protein 648"/>
    <property type="match status" value="1"/>
</dbReference>
<evidence type="ECO:0000256" key="12">
    <source>
        <dbReference type="PROSITE-ProRule" id="PRU00042"/>
    </source>
</evidence>
<dbReference type="GO" id="GO:0001817">
    <property type="term" value="P:regulation of cytokine production"/>
    <property type="evidence" value="ECO:0007669"/>
    <property type="project" value="TreeGrafter"/>
</dbReference>
<dbReference type="GO" id="GO:0008270">
    <property type="term" value="F:zinc ion binding"/>
    <property type="evidence" value="ECO:0007669"/>
    <property type="project" value="UniProtKB-KW"/>
</dbReference>
<protein>
    <recommendedName>
        <fullName evidence="14">C2H2-type domain-containing protein</fullName>
    </recommendedName>
</protein>
<feature type="region of interest" description="Disordered" evidence="13">
    <location>
        <begin position="289"/>
        <end position="319"/>
    </location>
</feature>
<dbReference type="Proteomes" id="UP000308365">
    <property type="component" value="Unassembled WGS sequence"/>
</dbReference>
<dbReference type="Gene3D" id="3.30.160.60">
    <property type="entry name" value="Classic Zinc Finger"/>
    <property type="match status" value="10"/>
</dbReference>
<dbReference type="InterPro" id="IPR013087">
    <property type="entry name" value="Znf_C2H2_type"/>
</dbReference>
<dbReference type="InterPro" id="IPR036236">
    <property type="entry name" value="Znf_C2H2_sf"/>
</dbReference>
<evidence type="ECO:0000256" key="5">
    <source>
        <dbReference type="ARBA" id="ARBA00022737"/>
    </source>
</evidence>
<dbReference type="FunFam" id="3.30.160.60:FF:002343">
    <property type="entry name" value="Zinc finger protein 33A"/>
    <property type="match status" value="1"/>
</dbReference>
<evidence type="ECO:0000256" key="3">
    <source>
        <dbReference type="ARBA" id="ARBA00006991"/>
    </source>
</evidence>
<evidence type="ECO:0000313" key="15">
    <source>
        <dbReference type="EMBL" id="TKC49468.1"/>
    </source>
</evidence>
<dbReference type="SMART" id="SM00355">
    <property type="entry name" value="ZnF_C2H2"/>
    <property type="match status" value="10"/>
</dbReference>
<keyword evidence="9" id="KW-0238">DNA-binding</keyword>
<feature type="domain" description="C2H2-type" evidence="14">
    <location>
        <begin position="522"/>
        <end position="549"/>
    </location>
</feature>
<comment type="similarity">
    <text evidence="3">Belongs to the krueppel C2H2-type zinc-finger protein family.</text>
</comment>
<dbReference type="PANTHER" id="PTHR24399">
    <property type="entry name" value="ZINC FINGER AND BTB DOMAIN-CONTAINING"/>
    <property type="match status" value="1"/>
</dbReference>
<feature type="region of interest" description="Disordered" evidence="13">
    <location>
        <begin position="149"/>
        <end position="206"/>
    </location>
</feature>
<dbReference type="GO" id="GO:0001227">
    <property type="term" value="F:DNA-binding transcription repressor activity, RNA polymerase II-specific"/>
    <property type="evidence" value="ECO:0007669"/>
    <property type="project" value="TreeGrafter"/>
</dbReference>
<evidence type="ECO:0000256" key="7">
    <source>
        <dbReference type="ARBA" id="ARBA00022833"/>
    </source>
</evidence>
<feature type="region of interest" description="Disordered" evidence="13">
    <location>
        <begin position="88"/>
        <end position="126"/>
    </location>
</feature>
<dbReference type="Pfam" id="PF00096">
    <property type="entry name" value="zf-C2H2"/>
    <property type="match status" value="9"/>
</dbReference>
<name>A0A4U1FI11_MONMO</name>
<comment type="subcellular location">
    <subcellularLocation>
        <location evidence="2">Nucleus</location>
    </subcellularLocation>
</comment>
<dbReference type="PROSITE" id="PS50157">
    <property type="entry name" value="ZINC_FINGER_C2H2_2"/>
    <property type="match status" value="10"/>
</dbReference>
<accession>A0A4U1FI11</accession>
<proteinExistence type="inferred from homology"/>
<evidence type="ECO:0000256" key="11">
    <source>
        <dbReference type="ARBA" id="ARBA00023242"/>
    </source>
</evidence>